<dbReference type="GO" id="GO:0005886">
    <property type="term" value="C:plasma membrane"/>
    <property type="evidence" value="ECO:0007669"/>
    <property type="project" value="UniProtKB-SubCell"/>
</dbReference>
<evidence type="ECO:0000256" key="7">
    <source>
        <dbReference type="RuleBase" id="RU363032"/>
    </source>
</evidence>
<keyword evidence="5 7" id="KW-1133">Transmembrane helix</keyword>
<evidence type="ECO:0000256" key="2">
    <source>
        <dbReference type="ARBA" id="ARBA00022448"/>
    </source>
</evidence>
<evidence type="ECO:0000313" key="9">
    <source>
        <dbReference type="EMBL" id="SHF64120.1"/>
    </source>
</evidence>
<reference evidence="9 10" key="1">
    <citation type="submission" date="2016-11" db="EMBL/GenBank/DDBJ databases">
        <authorList>
            <person name="Jaros S."/>
            <person name="Januszkiewicz K."/>
            <person name="Wedrychowicz H."/>
        </authorList>
    </citation>
    <scope>NUCLEOTIDE SEQUENCE [LARGE SCALE GENOMIC DNA]</scope>
    <source>
        <strain evidence="9 10">DSM 17918</strain>
    </source>
</reference>
<dbReference type="AlphaFoldDB" id="A0A1M5DB28"/>
<feature type="transmembrane region" description="Helical" evidence="7">
    <location>
        <begin position="254"/>
        <end position="273"/>
    </location>
</feature>
<keyword evidence="2 7" id="KW-0813">Transport</keyword>
<dbReference type="CDD" id="cd06261">
    <property type="entry name" value="TM_PBP2"/>
    <property type="match status" value="1"/>
</dbReference>
<organism evidence="9 10">
    <name type="scientific">Caldanaerobius fijiensis DSM 17918</name>
    <dbReference type="NCBI Taxonomy" id="1121256"/>
    <lineage>
        <taxon>Bacteria</taxon>
        <taxon>Bacillati</taxon>
        <taxon>Bacillota</taxon>
        <taxon>Clostridia</taxon>
        <taxon>Thermoanaerobacterales</taxon>
        <taxon>Thermoanaerobacteraceae</taxon>
        <taxon>Caldanaerobius</taxon>
    </lineage>
</organism>
<keyword evidence="10" id="KW-1185">Reference proteome</keyword>
<keyword evidence="6 7" id="KW-0472">Membrane</keyword>
<feature type="transmembrane region" description="Helical" evidence="7">
    <location>
        <begin position="194"/>
        <end position="216"/>
    </location>
</feature>
<feature type="domain" description="ABC transmembrane type-1" evidence="8">
    <location>
        <begin position="84"/>
        <end position="273"/>
    </location>
</feature>
<feature type="transmembrane region" description="Helical" evidence="7">
    <location>
        <begin position="153"/>
        <end position="173"/>
    </location>
</feature>
<keyword evidence="3" id="KW-1003">Cell membrane</keyword>
<dbReference type="Proteomes" id="UP000184088">
    <property type="component" value="Unassembled WGS sequence"/>
</dbReference>
<evidence type="ECO:0000256" key="6">
    <source>
        <dbReference type="ARBA" id="ARBA00023136"/>
    </source>
</evidence>
<feature type="transmembrane region" description="Helical" evidence="7">
    <location>
        <begin position="83"/>
        <end position="109"/>
    </location>
</feature>
<protein>
    <submittedName>
        <fullName evidence="9">Carbohydrate ABC transporter membrane protein 2, CUT1 family (TC 3.A.1.1.-)</fullName>
    </submittedName>
</protein>
<dbReference type="GO" id="GO:0055085">
    <property type="term" value="P:transmembrane transport"/>
    <property type="evidence" value="ECO:0007669"/>
    <property type="project" value="InterPro"/>
</dbReference>
<gene>
    <name evidence="9" type="ORF">SAMN02746089_02301</name>
</gene>
<evidence type="ECO:0000256" key="3">
    <source>
        <dbReference type="ARBA" id="ARBA00022475"/>
    </source>
</evidence>
<dbReference type="Gene3D" id="1.10.3720.10">
    <property type="entry name" value="MetI-like"/>
    <property type="match status" value="1"/>
</dbReference>
<accession>A0A1M5DB28</accession>
<evidence type="ECO:0000259" key="8">
    <source>
        <dbReference type="PROSITE" id="PS50928"/>
    </source>
</evidence>
<name>A0A1M5DB28_9THEO</name>
<comment type="subcellular location">
    <subcellularLocation>
        <location evidence="1 7">Cell membrane</location>
        <topology evidence="1 7">Multi-pass membrane protein</topology>
    </subcellularLocation>
</comment>
<sequence length="289" mass="33171">MIRTVDMTKMINHRKKLILLWKTVNYFFLTLVGIIFMIPFLWMIATSLKPSKDLFSIPPKWFGSYLAWSNYKIAWDYLPFGRFYINSIFVAVTTTILVLVTSSLAAYAFARIQFPARDTLFAIYLGTLMIPFQVTMIPMYILMKYLGWLNTYYALIVPGAFTAFGTFLLRQFFLTIPMELEEAAFIEGCSRLRSFFYIIIPLARPAIASLAAFTFIGNWNSFLWPLVVTDNDYMKTLPVGVAMFIEQYGVRWELLMAAATIAIVPPLILFTFVQKYFAEGITVTGMGGR</sequence>
<dbReference type="PANTHER" id="PTHR43744">
    <property type="entry name" value="ABC TRANSPORTER PERMEASE PROTEIN MG189-RELATED-RELATED"/>
    <property type="match status" value="1"/>
</dbReference>
<dbReference type="InterPro" id="IPR000515">
    <property type="entry name" value="MetI-like"/>
</dbReference>
<dbReference type="PROSITE" id="PS50928">
    <property type="entry name" value="ABC_TM1"/>
    <property type="match status" value="1"/>
</dbReference>
<evidence type="ECO:0000256" key="4">
    <source>
        <dbReference type="ARBA" id="ARBA00022692"/>
    </source>
</evidence>
<dbReference type="RefSeq" id="WP_200792823.1">
    <property type="nucleotide sequence ID" value="NZ_FQVH01000034.1"/>
</dbReference>
<proteinExistence type="inferred from homology"/>
<dbReference type="STRING" id="1121256.SAMN02746089_02301"/>
<feature type="transmembrane region" description="Helical" evidence="7">
    <location>
        <begin position="121"/>
        <end position="141"/>
    </location>
</feature>
<dbReference type="Pfam" id="PF00528">
    <property type="entry name" value="BPD_transp_1"/>
    <property type="match status" value="1"/>
</dbReference>
<dbReference type="SUPFAM" id="SSF161098">
    <property type="entry name" value="MetI-like"/>
    <property type="match status" value="1"/>
</dbReference>
<evidence type="ECO:0000256" key="5">
    <source>
        <dbReference type="ARBA" id="ARBA00022989"/>
    </source>
</evidence>
<keyword evidence="4 7" id="KW-0812">Transmembrane</keyword>
<dbReference type="PANTHER" id="PTHR43744:SF12">
    <property type="entry name" value="ABC TRANSPORTER PERMEASE PROTEIN MG189-RELATED"/>
    <property type="match status" value="1"/>
</dbReference>
<evidence type="ECO:0000256" key="1">
    <source>
        <dbReference type="ARBA" id="ARBA00004651"/>
    </source>
</evidence>
<evidence type="ECO:0000313" key="10">
    <source>
        <dbReference type="Proteomes" id="UP000184088"/>
    </source>
</evidence>
<comment type="similarity">
    <text evidence="7">Belongs to the binding-protein-dependent transport system permease family.</text>
</comment>
<dbReference type="InterPro" id="IPR035906">
    <property type="entry name" value="MetI-like_sf"/>
</dbReference>
<feature type="transmembrane region" description="Helical" evidence="7">
    <location>
        <begin position="24"/>
        <end position="45"/>
    </location>
</feature>
<dbReference type="EMBL" id="FQVH01000034">
    <property type="protein sequence ID" value="SHF64120.1"/>
    <property type="molecule type" value="Genomic_DNA"/>
</dbReference>